<evidence type="ECO:0000313" key="6">
    <source>
        <dbReference type="Proteomes" id="UP000663586"/>
    </source>
</evidence>
<feature type="domain" description="Dihydrodipicolinate reductase N-terminal" evidence="3">
    <location>
        <begin position="4"/>
        <end position="101"/>
    </location>
</feature>
<keyword evidence="1" id="KW-0521">NADP</keyword>
<evidence type="ECO:0000256" key="1">
    <source>
        <dbReference type="ARBA" id="ARBA00022857"/>
    </source>
</evidence>
<feature type="domain" description="2,4-diaminopentanoate dehydrogenase C-terminal" evidence="4">
    <location>
        <begin position="143"/>
        <end position="330"/>
    </location>
</feature>
<evidence type="ECO:0000259" key="3">
    <source>
        <dbReference type="Pfam" id="PF01113"/>
    </source>
</evidence>
<dbReference type="InterPro" id="IPR045760">
    <property type="entry name" value="DAP_DH_C"/>
</dbReference>
<dbReference type="Pfam" id="PF01113">
    <property type="entry name" value="DapB_N"/>
    <property type="match status" value="1"/>
</dbReference>
<dbReference type="InterPro" id="IPR000846">
    <property type="entry name" value="DapB_N"/>
</dbReference>
<evidence type="ECO:0000256" key="2">
    <source>
        <dbReference type="ARBA" id="ARBA00023002"/>
    </source>
</evidence>
<name>A0A897MSF7_9EURY</name>
<reference evidence="5" key="1">
    <citation type="submission" date="2020-11" db="EMBL/GenBank/DDBJ databases">
        <title>Carbohydrate-dependent, anaerobic sulfur respiration: A novel catabolism in halophilic archaea.</title>
        <authorList>
            <person name="Sorokin D.Y."/>
            <person name="Messina E."/>
            <person name="Smedile F."/>
            <person name="La Cono V."/>
            <person name="Hallsworth J.E."/>
            <person name="Yakimov M.M."/>
        </authorList>
    </citation>
    <scope>NUCLEOTIDE SEQUENCE</scope>
    <source>
        <strain evidence="5">AArc-S</strain>
    </source>
</reference>
<keyword evidence="6" id="KW-1185">Reference proteome</keyword>
<dbReference type="GO" id="GO:0009089">
    <property type="term" value="P:lysine biosynthetic process via diaminopimelate"/>
    <property type="evidence" value="ECO:0007669"/>
    <property type="project" value="InterPro"/>
</dbReference>
<dbReference type="RefSeq" id="WP_238477037.1">
    <property type="nucleotide sequence ID" value="NZ_CP064786.1"/>
</dbReference>
<protein>
    <recommendedName>
        <fullName evidence="7">Dihydrodipicolinate reductase</fullName>
    </recommendedName>
</protein>
<dbReference type="AlphaFoldDB" id="A0A897MSF7"/>
<dbReference type="InterPro" id="IPR036291">
    <property type="entry name" value="NAD(P)-bd_dom_sf"/>
</dbReference>
<organism evidence="5 6">
    <name type="scientific">Natranaeroarchaeum sulfidigenes</name>
    <dbReference type="NCBI Taxonomy" id="2784880"/>
    <lineage>
        <taxon>Archaea</taxon>
        <taxon>Methanobacteriati</taxon>
        <taxon>Methanobacteriota</taxon>
        <taxon>Stenosarchaea group</taxon>
        <taxon>Halobacteria</taxon>
        <taxon>Halobacteriales</taxon>
        <taxon>Natronoarchaeaceae</taxon>
        <taxon>Natranaeroarchaeum</taxon>
    </lineage>
</organism>
<dbReference type="GeneID" id="70685136"/>
<evidence type="ECO:0000313" key="5">
    <source>
        <dbReference type="EMBL" id="QSG02968.1"/>
    </source>
</evidence>
<dbReference type="GO" id="GO:0008839">
    <property type="term" value="F:4-hydroxy-tetrahydrodipicolinate reductase"/>
    <property type="evidence" value="ECO:0007669"/>
    <property type="project" value="InterPro"/>
</dbReference>
<dbReference type="EMBL" id="CP064786">
    <property type="protein sequence ID" value="QSG02968.1"/>
    <property type="molecule type" value="Genomic_DNA"/>
</dbReference>
<dbReference type="Proteomes" id="UP000663586">
    <property type="component" value="Chromosome"/>
</dbReference>
<evidence type="ECO:0008006" key="7">
    <source>
        <dbReference type="Google" id="ProtNLM"/>
    </source>
</evidence>
<proteinExistence type="predicted"/>
<sequence>MSKIRAIVYGVGSTGQDLAEYMLHNGVEIVGAIDADEDKVGRDLGEIIGFDRELGVEVRDDPEAVFDDTRADIATVAIATPLKSVAPHLERCARHGVNAITSSEEALYPWTTAPELASKLDRVAQDNEVTITGAGYQDIFWVNLVTMLTGASLEIDTIRGLGRFNLDDYGPVLAEHYYAGERLEDVQAEIDAGDAPPSFFRMNIESQIAALGVSLTSVTQDIEPVVAETDVESDALGRTIPEGDVVGVRFVVEASTDHGIDFVGEEVAKVYEPGETDINEWTIEGTPEIHVRNEDTPTAIGTSTQIVNRIPDILQADPGYVTVDELPAPRYRPLSLENYVE</sequence>
<dbReference type="Gene3D" id="3.40.50.720">
    <property type="entry name" value="NAD(P)-binding Rossmann-like Domain"/>
    <property type="match status" value="1"/>
</dbReference>
<dbReference type="KEGG" id="hara:AArcS_1758"/>
<keyword evidence="2" id="KW-0560">Oxidoreductase</keyword>
<dbReference type="Pfam" id="PF19328">
    <property type="entry name" value="DAP_DH_C"/>
    <property type="match status" value="1"/>
</dbReference>
<accession>A0A897MSF7</accession>
<gene>
    <name evidence="5" type="ORF">AArcS_1758</name>
</gene>
<dbReference type="CDD" id="cd24146">
    <property type="entry name" value="nat-AmDH_N_like"/>
    <property type="match status" value="1"/>
</dbReference>
<dbReference type="SUPFAM" id="SSF51735">
    <property type="entry name" value="NAD(P)-binding Rossmann-fold domains"/>
    <property type="match status" value="1"/>
</dbReference>
<evidence type="ECO:0000259" key="4">
    <source>
        <dbReference type="Pfam" id="PF19328"/>
    </source>
</evidence>